<dbReference type="STRING" id="104452.A0A0L7KW25"/>
<gene>
    <name evidence="2" type="ORF">OBRU01_20029</name>
</gene>
<feature type="region of interest" description="Disordered" evidence="1">
    <location>
        <begin position="551"/>
        <end position="625"/>
    </location>
</feature>
<dbReference type="InterPro" id="IPR033207">
    <property type="entry name" value="CCP110"/>
</dbReference>
<organism evidence="2 3">
    <name type="scientific">Operophtera brumata</name>
    <name type="common">Winter moth</name>
    <name type="synonym">Phalaena brumata</name>
    <dbReference type="NCBI Taxonomy" id="104452"/>
    <lineage>
        <taxon>Eukaryota</taxon>
        <taxon>Metazoa</taxon>
        <taxon>Ecdysozoa</taxon>
        <taxon>Arthropoda</taxon>
        <taxon>Hexapoda</taxon>
        <taxon>Insecta</taxon>
        <taxon>Pterygota</taxon>
        <taxon>Neoptera</taxon>
        <taxon>Endopterygota</taxon>
        <taxon>Lepidoptera</taxon>
        <taxon>Glossata</taxon>
        <taxon>Ditrysia</taxon>
        <taxon>Geometroidea</taxon>
        <taxon>Geometridae</taxon>
        <taxon>Larentiinae</taxon>
        <taxon>Operophtera</taxon>
    </lineage>
</organism>
<dbReference type="GO" id="GO:0032053">
    <property type="term" value="P:ciliary basal body organization"/>
    <property type="evidence" value="ECO:0007669"/>
    <property type="project" value="TreeGrafter"/>
</dbReference>
<keyword evidence="3" id="KW-1185">Reference proteome</keyword>
<dbReference type="GO" id="GO:1903723">
    <property type="term" value="P:negative regulation of centriole elongation"/>
    <property type="evidence" value="ECO:0007669"/>
    <property type="project" value="TreeGrafter"/>
</dbReference>
<evidence type="ECO:0000256" key="1">
    <source>
        <dbReference type="SAM" id="MobiDB-lite"/>
    </source>
</evidence>
<dbReference type="Pfam" id="PF16025">
    <property type="entry name" value="CaM_bind"/>
    <property type="match status" value="1"/>
</dbReference>
<accession>A0A0L7KW25</accession>
<dbReference type="GO" id="GO:0032465">
    <property type="term" value="P:regulation of cytokinesis"/>
    <property type="evidence" value="ECO:0007669"/>
    <property type="project" value="InterPro"/>
</dbReference>
<proteinExistence type="predicted"/>
<dbReference type="PROSITE" id="PS50096">
    <property type="entry name" value="IQ"/>
    <property type="match status" value="1"/>
</dbReference>
<dbReference type="PANTHER" id="PTHR13594">
    <property type="entry name" value="CENTRIOLAR COILED-COIL PROTEIN OF 110 KDA"/>
    <property type="match status" value="1"/>
</dbReference>
<dbReference type="AlphaFoldDB" id="A0A0L7KW25"/>
<feature type="compositionally biased region" description="Polar residues" evidence="1">
    <location>
        <begin position="551"/>
        <end position="570"/>
    </location>
</feature>
<feature type="compositionally biased region" description="Basic and acidic residues" evidence="1">
    <location>
        <begin position="415"/>
        <end position="428"/>
    </location>
</feature>
<name>A0A0L7KW25_OPEBR</name>
<evidence type="ECO:0000313" key="3">
    <source>
        <dbReference type="Proteomes" id="UP000037510"/>
    </source>
</evidence>
<dbReference type="GO" id="GO:0007099">
    <property type="term" value="P:centriole replication"/>
    <property type="evidence" value="ECO:0007669"/>
    <property type="project" value="InterPro"/>
</dbReference>
<evidence type="ECO:0008006" key="4">
    <source>
        <dbReference type="Google" id="ProtNLM"/>
    </source>
</evidence>
<evidence type="ECO:0000313" key="2">
    <source>
        <dbReference type="EMBL" id="KOB67271.1"/>
    </source>
</evidence>
<dbReference type="EMBL" id="JTDY01005191">
    <property type="protein sequence ID" value="KOB67271.1"/>
    <property type="molecule type" value="Genomic_DNA"/>
</dbReference>
<dbReference type="Proteomes" id="UP000037510">
    <property type="component" value="Unassembled WGS sequence"/>
</dbReference>
<dbReference type="GO" id="GO:0005814">
    <property type="term" value="C:centriole"/>
    <property type="evidence" value="ECO:0007669"/>
    <property type="project" value="InterPro"/>
</dbReference>
<feature type="region of interest" description="Disordered" evidence="1">
    <location>
        <begin position="513"/>
        <end position="532"/>
    </location>
</feature>
<feature type="non-terminal residue" evidence="2">
    <location>
        <position position="825"/>
    </location>
</feature>
<reference evidence="2 3" key="1">
    <citation type="journal article" date="2015" name="Genome Biol. Evol.">
        <title>The genome of winter moth (Operophtera brumata) provides a genomic perspective on sexual dimorphism and phenology.</title>
        <authorList>
            <person name="Derks M.F."/>
            <person name="Smit S."/>
            <person name="Salis L."/>
            <person name="Schijlen E."/>
            <person name="Bossers A."/>
            <person name="Mateman C."/>
            <person name="Pijl A.S."/>
            <person name="de Ridder D."/>
            <person name="Groenen M.A."/>
            <person name="Visser M.E."/>
            <person name="Megens H.J."/>
        </authorList>
    </citation>
    <scope>NUCLEOTIDE SEQUENCE [LARGE SCALE GENOMIC DNA]</scope>
    <source>
        <strain evidence="2">WM2013NL</strain>
        <tissue evidence="2">Head and thorax</tissue>
    </source>
</reference>
<feature type="compositionally biased region" description="Polar residues" evidence="1">
    <location>
        <begin position="580"/>
        <end position="602"/>
    </location>
</feature>
<comment type="caution">
    <text evidence="2">The sequence shown here is derived from an EMBL/GenBank/DDBJ whole genome shotgun (WGS) entry which is preliminary data.</text>
</comment>
<dbReference type="PANTHER" id="PTHR13594:SF1">
    <property type="entry name" value="CENTRIOLAR COILED-COIL PROTEIN OF 110 KDA"/>
    <property type="match status" value="1"/>
</dbReference>
<sequence>MDDQWDVKSVRHAGQYISCMKLNGAPLLPPVLSKECREEMQYYKLLAKEVEKRISILEPYLSDSEIESKKNKTHTPESPESEQYFELARENVETTLDKSIEKNTAIAKQKNKDTKRPNGDFYDLSSTNVVTTADTAPSKLVLDFSLSINQTGRDVPETYKRKSPCPCPANELPERDYNCVKNKQLILDCETNGKQKEQKKQNIIEKLANCSFSADKVELTDPFPDSSSTDGLLLISTKSFTGSLNDLNTERGVQITTKLTRQRSYTLLNPSPQLLAHLEVESLNTGVELSCISMSDSLSNLSTPNKKRRSWDLESAKVKWSSMALELKAKQLPNSTVTVSNRNAVRPSKKTTQAIYSKPRAKSVVRDKKSCCTPLKTTPKSEPLQKRRSSPVRNIPSNVTIVKCPAAPKPTSQIKESHKSEVAPETHVVSECEDPATKVRELYDKIQTQQLAQMASLVEKQKREQMLLQSFFEEQNSLLFKQLKTIVPKSPVEAKEAWGDKKEDRGPVSLSQLINHKSPELTDSPLSSTLTNSHNYINQCDSVLKKSRDISGTINKPKSSQNGNNIQSPFQHEGSRTRTHSSVRNSNHSPVRNSNHSPIQRNTYRRLNYNSSTSECDNDPMLTDRTNDTMADLNVTFPTDKSDECEHYSYNNTVFNHLCGKDVSLYRGSPPPASNTTHCSSTDSAINCMERTIQDSINSSGVCRPQLKSYYQPTPRERAAATKIVAFAKGHLVRRLMRTERVTGTVQTIRDALLCALDLHQDREGIRGADVDLHRRLIQQITAACYSLHDTFIASSPADRCAMLAAERARRRSLAYRALVKPSRQ</sequence>
<protein>
    <recommendedName>
        <fullName evidence="4">Centriolar coiled-coil protein of 110 kDa</fullName>
    </recommendedName>
</protein>
<feature type="region of interest" description="Disordered" evidence="1">
    <location>
        <begin position="409"/>
        <end position="428"/>
    </location>
</feature>